<gene>
    <name evidence="1" type="ORF">orf66</name>
</gene>
<name>Q5ULP8_9CAUD</name>
<keyword evidence="2" id="KW-1185">Reference proteome</keyword>
<sequence length="113" mass="12923">MIYEIYQIWTLNPTINLEKSLDRTGDKPNEVIGQHDNDLVTFDSAYDVIHKIATDIMVTNSGFANVNADMVGVLVEALMNKGIFNNEDYNYIVKKTQYYLELDKKEAKDNGIK</sequence>
<evidence type="ECO:0000313" key="2">
    <source>
        <dbReference type="Proteomes" id="UP000002117"/>
    </source>
</evidence>
<evidence type="ECO:0000313" key="1">
    <source>
        <dbReference type="EMBL" id="AAV35886.1"/>
    </source>
</evidence>
<organism evidence="1 2">
    <name type="scientific">Lactobacillus phage LP65</name>
    <dbReference type="NCBI Taxonomy" id="2892344"/>
    <lineage>
        <taxon>Viruses</taxon>
        <taxon>Duplodnaviria</taxon>
        <taxon>Heunggongvirae</taxon>
        <taxon>Uroviricota</taxon>
        <taxon>Caudoviricetes</taxon>
        <taxon>Herelleviridae</taxon>
        <taxon>Salchichonvirus</taxon>
        <taxon>Salchichonvirus LP65</taxon>
    </lineage>
</organism>
<reference evidence="1 2" key="1">
    <citation type="journal article" date="2004" name="J. Bacteriol.">
        <title>Lactobacillus plantarum bacteriophage LP65: a new member of the SPO1-like genus of the family Myoviridae.</title>
        <authorList>
            <person name="Chibani-Chennoufi S."/>
            <person name="Dillmann M.L."/>
            <person name="Marvin-Guy L."/>
            <person name="Rami-Shojaei S."/>
            <person name="Brussow H."/>
        </authorList>
    </citation>
    <scope>NUCLEOTIDE SEQUENCE</scope>
</reference>
<dbReference type="Proteomes" id="UP000002117">
    <property type="component" value="Segment"/>
</dbReference>
<dbReference type="EMBL" id="AY682195">
    <property type="protein sequence ID" value="AAV35886.1"/>
    <property type="molecule type" value="Genomic_DNA"/>
</dbReference>
<accession>Q5ULP8</accession>
<dbReference type="RefSeq" id="YP_164701.1">
    <property type="nucleotide sequence ID" value="NC_006565.1"/>
</dbReference>
<protein>
    <submittedName>
        <fullName evidence="1">Orf66</fullName>
    </submittedName>
</protein>
<proteinExistence type="predicted"/>
<dbReference type="KEGG" id="vg:3197364"/>